<keyword evidence="2" id="KW-1185">Reference proteome</keyword>
<sequence>MRFLQSHSLTWTGSVKLPVGLEGQAGTPPVYFPVSVSDDALMAFERRGLPLRDAFDSSFDEILRVSTLGYTESRRLLYRRIIGLDEPYVALCHVLSGGLACDLLRTARQLVRLGHALTSAAHPMRTIPASSTTCP</sequence>
<dbReference type="EMBL" id="JACDUR010000006">
    <property type="protein sequence ID" value="MBA2895099.1"/>
    <property type="molecule type" value="Genomic_DNA"/>
</dbReference>
<evidence type="ECO:0000313" key="2">
    <source>
        <dbReference type="Proteomes" id="UP000530928"/>
    </source>
</evidence>
<protein>
    <submittedName>
        <fullName evidence="1">Uncharacterized protein</fullName>
    </submittedName>
</protein>
<dbReference type="Proteomes" id="UP000530928">
    <property type="component" value="Unassembled WGS sequence"/>
</dbReference>
<organism evidence="1 2">
    <name type="scientific">Nonomuraea soli</name>
    <dbReference type="NCBI Taxonomy" id="1032476"/>
    <lineage>
        <taxon>Bacteria</taxon>
        <taxon>Bacillati</taxon>
        <taxon>Actinomycetota</taxon>
        <taxon>Actinomycetes</taxon>
        <taxon>Streptosporangiales</taxon>
        <taxon>Streptosporangiaceae</taxon>
        <taxon>Nonomuraea</taxon>
    </lineage>
</organism>
<dbReference type="AlphaFoldDB" id="A0A7W0CPQ3"/>
<gene>
    <name evidence="1" type="ORF">HNR30_006471</name>
</gene>
<evidence type="ECO:0000313" key="1">
    <source>
        <dbReference type="EMBL" id="MBA2895099.1"/>
    </source>
</evidence>
<comment type="caution">
    <text evidence="1">The sequence shown here is derived from an EMBL/GenBank/DDBJ whole genome shotgun (WGS) entry which is preliminary data.</text>
</comment>
<proteinExistence type="predicted"/>
<accession>A0A7W0CPQ3</accession>
<reference evidence="1 2" key="1">
    <citation type="submission" date="2020-07" db="EMBL/GenBank/DDBJ databases">
        <title>Genomic Encyclopedia of Type Strains, Phase IV (KMG-IV): sequencing the most valuable type-strain genomes for metagenomic binning, comparative biology and taxonomic classification.</title>
        <authorList>
            <person name="Goeker M."/>
        </authorList>
    </citation>
    <scope>NUCLEOTIDE SEQUENCE [LARGE SCALE GENOMIC DNA]</scope>
    <source>
        <strain evidence="1 2">DSM 45533</strain>
    </source>
</reference>
<name>A0A7W0CPQ3_9ACTN</name>
<dbReference type="RefSeq" id="WP_181613793.1">
    <property type="nucleotide sequence ID" value="NZ_BAABAM010000004.1"/>
</dbReference>